<dbReference type="AlphaFoldDB" id="A0A1J0HSK0"/>
<comment type="similarity">
    <text evidence="6">Belongs to the AP2/ERF transcription factor family. AP2 subfamily.</text>
</comment>
<evidence type="ECO:0000256" key="6">
    <source>
        <dbReference type="ARBA" id="ARBA00037973"/>
    </source>
</evidence>
<proteinExistence type="evidence at transcript level"/>
<feature type="domain" description="AP2/ERF" evidence="8">
    <location>
        <begin position="150"/>
        <end position="210"/>
    </location>
</feature>
<feature type="region of interest" description="Disordered" evidence="7">
    <location>
        <begin position="1"/>
        <end position="39"/>
    </location>
</feature>
<dbReference type="PANTHER" id="PTHR32467">
    <property type="entry name" value="AP2-LIKE ETHYLENE-RESPONSIVE TRANSCRIPTION FACTOR"/>
    <property type="match status" value="1"/>
</dbReference>
<gene>
    <name evidence="9" type="primary">ANTL1C</name>
</gene>
<dbReference type="EMBL" id="KX000391">
    <property type="protein sequence ID" value="APC57582.1"/>
    <property type="molecule type" value="mRNA"/>
</dbReference>
<name>A0A1J0HSK0_WHEAT</name>
<dbReference type="InterPro" id="IPR001471">
    <property type="entry name" value="AP2/ERF_dom"/>
</dbReference>
<dbReference type="PRINTS" id="PR00367">
    <property type="entry name" value="ETHRSPELEMNT"/>
</dbReference>
<protein>
    <submittedName>
        <fullName evidence="9">Aintegumenta-like protein</fullName>
    </submittedName>
</protein>
<dbReference type="GO" id="GO:0003677">
    <property type="term" value="F:DNA binding"/>
    <property type="evidence" value="ECO:0007669"/>
    <property type="project" value="UniProtKB-KW"/>
</dbReference>
<feature type="domain" description="AP2/ERF" evidence="8">
    <location>
        <begin position="57"/>
        <end position="114"/>
    </location>
</feature>
<evidence type="ECO:0000256" key="1">
    <source>
        <dbReference type="ARBA" id="ARBA00004123"/>
    </source>
</evidence>
<dbReference type="GO" id="GO:0003700">
    <property type="term" value="F:DNA-binding transcription factor activity"/>
    <property type="evidence" value="ECO:0007669"/>
    <property type="project" value="InterPro"/>
</dbReference>
<keyword evidence="2" id="KW-0805">Transcription regulation</keyword>
<evidence type="ECO:0000256" key="3">
    <source>
        <dbReference type="ARBA" id="ARBA00023125"/>
    </source>
</evidence>
<dbReference type="SUPFAM" id="SSF54171">
    <property type="entry name" value="DNA-binding domain"/>
    <property type="match status" value="2"/>
</dbReference>
<keyword evidence="5" id="KW-0539">Nucleus</keyword>
<dbReference type="CDD" id="cd00018">
    <property type="entry name" value="AP2"/>
    <property type="match status" value="1"/>
</dbReference>
<dbReference type="Pfam" id="PF00847">
    <property type="entry name" value="AP2"/>
    <property type="match status" value="1"/>
</dbReference>
<reference evidence="9" key="1">
    <citation type="submission" date="2016-03" db="EMBL/GenBank/DDBJ databases">
        <title>Isolation and functional identification of TaANTLs from wheat.</title>
        <authorList>
            <person name="Xu Z.S."/>
            <person name="Lu P.P."/>
        </authorList>
    </citation>
    <scope>NUCLEOTIDE SEQUENCE</scope>
</reference>
<dbReference type="Gene3D" id="3.30.730.10">
    <property type="entry name" value="AP2/ERF domain"/>
    <property type="match status" value="2"/>
</dbReference>
<evidence type="ECO:0000256" key="5">
    <source>
        <dbReference type="ARBA" id="ARBA00023242"/>
    </source>
</evidence>
<evidence type="ECO:0000256" key="4">
    <source>
        <dbReference type="ARBA" id="ARBA00023163"/>
    </source>
</evidence>
<keyword evidence="3" id="KW-0238">DNA-binding</keyword>
<dbReference type="InterPro" id="IPR016177">
    <property type="entry name" value="DNA-bd_dom_sf"/>
</dbReference>
<evidence type="ECO:0000313" key="9">
    <source>
        <dbReference type="EMBL" id="APC57582.1"/>
    </source>
</evidence>
<keyword evidence="4" id="KW-0804">Transcription</keyword>
<feature type="compositionally biased region" description="Pro residues" evidence="7">
    <location>
        <begin position="19"/>
        <end position="30"/>
    </location>
</feature>
<evidence type="ECO:0000256" key="2">
    <source>
        <dbReference type="ARBA" id="ARBA00023015"/>
    </source>
</evidence>
<evidence type="ECO:0000256" key="7">
    <source>
        <dbReference type="SAM" id="MobiDB-lite"/>
    </source>
</evidence>
<evidence type="ECO:0000259" key="8">
    <source>
        <dbReference type="PROSITE" id="PS51032"/>
    </source>
</evidence>
<dbReference type="InterPro" id="IPR036955">
    <property type="entry name" value="AP2/ERF_dom_sf"/>
</dbReference>
<dbReference type="ExpressionAtlas" id="A0A1J0HSK0">
    <property type="expression patterns" value="baseline"/>
</dbReference>
<sequence>MATTVQPHSPDPTAITTTPAPPPPPSPPRQENPTAAGEGVEIAALDEQPAAVAVAVADKGKTAPGGGKLVAEAMRKGKHVYLGSYVTEENAARAHDLAALKYWGITQPTKLNFNISDYAKEIEIMKSMNQDEFVAYIRRQSSCFSRGTSSYRGVTRRKDGKWQARIGRIGESRDTKDIYLGTFETEVEAAEAYDLAAIQLRGVHAVTNFDISNYSEEGLKKLEGSSEVVNLEDQSEVTKLAVTNLDISKHCEDGLKKLDGASQVVNLESQSEVTKLSVTNFDISNCCEDGLKKLEGSSEVANLEDQSEVTKLAGQ</sequence>
<organism evidence="9">
    <name type="scientific">Triticum aestivum</name>
    <name type="common">Wheat</name>
    <dbReference type="NCBI Taxonomy" id="4565"/>
    <lineage>
        <taxon>Eukaryota</taxon>
        <taxon>Viridiplantae</taxon>
        <taxon>Streptophyta</taxon>
        <taxon>Embryophyta</taxon>
        <taxon>Tracheophyta</taxon>
        <taxon>Spermatophyta</taxon>
        <taxon>Magnoliopsida</taxon>
        <taxon>Liliopsida</taxon>
        <taxon>Poales</taxon>
        <taxon>Poaceae</taxon>
        <taxon>BOP clade</taxon>
        <taxon>Pooideae</taxon>
        <taxon>Triticodae</taxon>
        <taxon>Triticeae</taxon>
        <taxon>Triticinae</taxon>
        <taxon>Triticum</taxon>
    </lineage>
</organism>
<dbReference type="GO" id="GO:0005634">
    <property type="term" value="C:nucleus"/>
    <property type="evidence" value="ECO:0007669"/>
    <property type="project" value="UniProtKB-SubCell"/>
</dbReference>
<dbReference type="PROSITE" id="PS51032">
    <property type="entry name" value="AP2_ERF"/>
    <property type="match status" value="2"/>
</dbReference>
<dbReference type="SMART" id="SM00380">
    <property type="entry name" value="AP2"/>
    <property type="match status" value="2"/>
</dbReference>
<comment type="subcellular location">
    <subcellularLocation>
        <location evidence="1">Nucleus</location>
    </subcellularLocation>
</comment>
<dbReference type="PANTHER" id="PTHR32467:SF83">
    <property type="entry name" value="AP2_ERF DOMAIN-CONTAINING PROTEIN"/>
    <property type="match status" value="1"/>
</dbReference>
<accession>A0A1J0HSK0</accession>